<dbReference type="InterPro" id="IPR011856">
    <property type="entry name" value="tRNA_endonuc-like_dom_sf"/>
</dbReference>
<dbReference type="HAMAP" id="MF_00048">
    <property type="entry name" value="UPF0102"/>
    <property type="match status" value="1"/>
</dbReference>
<comment type="similarity">
    <text evidence="1 2">Belongs to the UPF0102 family.</text>
</comment>
<sequence length="129" mass="14764">MKTRARQKAEQRGRRGEWLAVAALVLRGWRIVGRRVKTPLGEIDIIARRGRVLAFIEVKWRSSEAGAREAFHPRQQARLMRAAALWRARRTSLDRLATRFDLICVSPGRWPLHLCGVLSADSGRENDLI</sequence>
<dbReference type="PANTHER" id="PTHR34039:SF1">
    <property type="entry name" value="UPF0102 PROTEIN YRAN"/>
    <property type="match status" value="1"/>
</dbReference>
<dbReference type="PANTHER" id="PTHR34039">
    <property type="entry name" value="UPF0102 PROTEIN YRAN"/>
    <property type="match status" value="1"/>
</dbReference>
<organism evidence="3 4">
    <name type="scientific">Glycocaulis albus</name>
    <dbReference type="NCBI Taxonomy" id="1382801"/>
    <lineage>
        <taxon>Bacteria</taxon>
        <taxon>Pseudomonadati</taxon>
        <taxon>Pseudomonadota</taxon>
        <taxon>Alphaproteobacteria</taxon>
        <taxon>Maricaulales</taxon>
        <taxon>Maricaulaceae</taxon>
        <taxon>Glycocaulis</taxon>
    </lineage>
</organism>
<dbReference type="InterPro" id="IPR011335">
    <property type="entry name" value="Restrct_endonuc-II-like"/>
</dbReference>
<name>A0ABQ1XKG4_9PROT</name>
<evidence type="ECO:0000256" key="2">
    <source>
        <dbReference type="HAMAP-Rule" id="MF_00048"/>
    </source>
</evidence>
<accession>A0ABQ1XKG4</accession>
<evidence type="ECO:0000256" key="1">
    <source>
        <dbReference type="ARBA" id="ARBA00006738"/>
    </source>
</evidence>
<keyword evidence="4" id="KW-1185">Reference proteome</keyword>
<dbReference type="Gene3D" id="3.40.1350.10">
    <property type="match status" value="1"/>
</dbReference>
<dbReference type="RefSeq" id="WP_188451424.1">
    <property type="nucleotide sequence ID" value="NZ_BMFS01000003.1"/>
</dbReference>
<evidence type="ECO:0000313" key="3">
    <source>
        <dbReference type="EMBL" id="GGG96075.1"/>
    </source>
</evidence>
<dbReference type="SUPFAM" id="SSF52980">
    <property type="entry name" value="Restriction endonuclease-like"/>
    <property type="match status" value="1"/>
</dbReference>
<protein>
    <recommendedName>
        <fullName evidence="2">UPF0102 protein GCM10007420_09620</fullName>
    </recommendedName>
</protein>
<dbReference type="EMBL" id="BMFS01000003">
    <property type="protein sequence ID" value="GGG96075.1"/>
    <property type="molecule type" value="Genomic_DNA"/>
</dbReference>
<evidence type="ECO:0000313" key="4">
    <source>
        <dbReference type="Proteomes" id="UP000648722"/>
    </source>
</evidence>
<gene>
    <name evidence="3" type="ORF">GCM10007420_09620</name>
</gene>
<reference evidence="4" key="1">
    <citation type="journal article" date="2019" name="Int. J. Syst. Evol. Microbiol.">
        <title>The Global Catalogue of Microorganisms (GCM) 10K type strain sequencing project: providing services to taxonomists for standard genome sequencing and annotation.</title>
        <authorList>
            <consortium name="The Broad Institute Genomics Platform"/>
            <consortium name="The Broad Institute Genome Sequencing Center for Infectious Disease"/>
            <person name="Wu L."/>
            <person name="Ma J."/>
        </authorList>
    </citation>
    <scope>NUCLEOTIDE SEQUENCE [LARGE SCALE GENOMIC DNA]</scope>
    <source>
        <strain evidence="4">CGMCC 1.12766</strain>
    </source>
</reference>
<dbReference type="Proteomes" id="UP000648722">
    <property type="component" value="Unassembled WGS sequence"/>
</dbReference>
<comment type="caution">
    <text evidence="3">The sequence shown here is derived from an EMBL/GenBank/DDBJ whole genome shotgun (WGS) entry which is preliminary data.</text>
</comment>
<proteinExistence type="inferred from homology"/>
<dbReference type="Pfam" id="PF02021">
    <property type="entry name" value="UPF0102"/>
    <property type="match status" value="1"/>
</dbReference>
<dbReference type="InterPro" id="IPR003509">
    <property type="entry name" value="UPF0102_YraN-like"/>
</dbReference>
<dbReference type="NCBIfam" id="NF009151">
    <property type="entry name" value="PRK12497.1-5"/>
    <property type="match status" value="1"/>
</dbReference>